<gene>
    <name evidence="2" type="ORF">PPACK8108_LOCUS21326</name>
</gene>
<sequence>MFNRSSHVLSLPAEPCPMADYLPLATLILPIVGAQIHGSIKDWQHLLLLGFILHYLLQVIRLPSLLLRLSSTSQLKPSSKSIPLSKSQSRLRSELKLIETLAFVTLLASPLIATGLLRLLQELTLDGGPSIDPFARRMCFIAVGLRPVGHLLKLFNNQKSTSSPRAPSKEFNDLGHQMKSRCLRIEAILSNLKSKTSVPLSRLESVQTSIQEPISSIRHLIKLNSPSSLPNQPGADTIRTISTENQLITIIQKLEDRLDSLLESLEEQFRKDEEKNQSWITSTGQALNRTGLIAQIIVNLLTTGRF</sequence>
<reference evidence="2" key="1">
    <citation type="submission" date="2022-06" db="EMBL/GenBank/DDBJ databases">
        <authorList>
            <consortium name="SYNGENTA / RWTH Aachen University"/>
        </authorList>
    </citation>
    <scope>NUCLEOTIDE SEQUENCE</scope>
</reference>
<accession>A0AAV0BIB6</accession>
<dbReference type="AlphaFoldDB" id="A0AAV0BIB6"/>
<dbReference type="Proteomes" id="UP001153365">
    <property type="component" value="Unassembled WGS sequence"/>
</dbReference>
<evidence type="ECO:0000313" key="3">
    <source>
        <dbReference type="Proteomes" id="UP001153365"/>
    </source>
</evidence>
<name>A0AAV0BIB6_PHAPC</name>
<dbReference type="EMBL" id="CALTRL010005807">
    <property type="protein sequence ID" value="CAH7686646.1"/>
    <property type="molecule type" value="Genomic_DNA"/>
</dbReference>
<protein>
    <submittedName>
        <fullName evidence="2">Expressed protein</fullName>
    </submittedName>
</protein>
<proteinExistence type="predicted"/>
<keyword evidence="1" id="KW-0175">Coiled coil</keyword>
<comment type="caution">
    <text evidence="2">The sequence shown here is derived from an EMBL/GenBank/DDBJ whole genome shotgun (WGS) entry which is preliminary data.</text>
</comment>
<organism evidence="2 3">
    <name type="scientific">Phakopsora pachyrhizi</name>
    <name type="common">Asian soybean rust disease fungus</name>
    <dbReference type="NCBI Taxonomy" id="170000"/>
    <lineage>
        <taxon>Eukaryota</taxon>
        <taxon>Fungi</taxon>
        <taxon>Dikarya</taxon>
        <taxon>Basidiomycota</taxon>
        <taxon>Pucciniomycotina</taxon>
        <taxon>Pucciniomycetes</taxon>
        <taxon>Pucciniales</taxon>
        <taxon>Phakopsoraceae</taxon>
        <taxon>Phakopsora</taxon>
    </lineage>
</organism>
<keyword evidence="3" id="KW-1185">Reference proteome</keyword>
<evidence type="ECO:0000313" key="2">
    <source>
        <dbReference type="EMBL" id="CAH7686646.1"/>
    </source>
</evidence>
<evidence type="ECO:0000256" key="1">
    <source>
        <dbReference type="SAM" id="Coils"/>
    </source>
</evidence>
<feature type="coiled-coil region" evidence="1">
    <location>
        <begin position="244"/>
        <end position="275"/>
    </location>
</feature>